<dbReference type="Pfam" id="PF07587">
    <property type="entry name" value="PSD1"/>
    <property type="match status" value="1"/>
</dbReference>
<dbReference type="Pfam" id="PF07583">
    <property type="entry name" value="PSCyt2"/>
    <property type="match status" value="1"/>
</dbReference>
<dbReference type="PANTHER" id="PTHR35889">
    <property type="entry name" value="CYCLOINULO-OLIGOSACCHARIDE FRUCTANOTRANSFERASE-RELATED"/>
    <property type="match status" value="1"/>
</dbReference>
<name>B4CZ39_9BACT</name>
<feature type="region of interest" description="Disordered" evidence="1">
    <location>
        <begin position="420"/>
        <end position="456"/>
    </location>
</feature>
<comment type="caution">
    <text evidence="6">The sequence shown here is derived from an EMBL/GenBank/DDBJ whole genome shotgun (WGS) entry which is preliminary data.</text>
</comment>
<evidence type="ECO:0000259" key="3">
    <source>
        <dbReference type="Pfam" id="PF07583"/>
    </source>
</evidence>
<feature type="domain" description="DUF1549" evidence="3">
    <location>
        <begin position="185"/>
        <end position="395"/>
    </location>
</feature>
<dbReference type="InterPro" id="IPR022655">
    <property type="entry name" value="DUF1553"/>
</dbReference>
<feature type="domain" description="DUF1553" evidence="4">
    <location>
        <begin position="516"/>
        <end position="769"/>
    </location>
</feature>
<feature type="compositionally biased region" description="Basic residues" evidence="1">
    <location>
        <begin position="443"/>
        <end position="452"/>
    </location>
</feature>
<dbReference type="InterPro" id="IPR011444">
    <property type="entry name" value="DUF1549"/>
</dbReference>
<dbReference type="Proteomes" id="UP000005824">
    <property type="component" value="Unassembled WGS sequence"/>
</dbReference>
<keyword evidence="7" id="KW-1185">Reference proteome</keyword>
<evidence type="ECO:0000259" key="5">
    <source>
        <dbReference type="Pfam" id="PF07635"/>
    </source>
</evidence>
<dbReference type="PANTHER" id="PTHR35889:SF3">
    <property type="entry name" value="F-BOX DOMAIN-CONTAINING PROTEIN"/>
    <property type="match status" value="1"/>
</dbReference>
<feature type="signal peptide" evidence="2">
    <location>
        <begin position="1"/>
        <end position="27"/>
    </location>
</feature>
<keyword evidence="2" id="KW-0732">Signal</keyword>
<organism evidence="6 7">
    <name type="scientific">Chthoniobacter flavus Ellin428</name>
    <dbReference type="NCBI Taxonomy" id="497964"/>
    <lineage>
        <taxon>Bacteria</taxon>
        <taxon>Pseudomonadati</taxon>
        <taxon>Verrucomicrobiota</taxon>
        <taxon>Spartobacteria</taxon>
        <taxon>Chthoniobacterales</taxon>
        <taxon>Chthoniobacteraceae</taxon>
        <taxon>Chthoniobacter</taxon>
    </lineage>
</organism>
<feature type="domain" description="Cytochrome C Planctomycete-type" evidence="5">
    <location>
        <begin position="56"/>
        <end position="115"/>
    </location>
</feature>
<dbReference type="InterPro" id="IPR011429">
    <property type="entry name" value="Cyt_c_Planctomycete-type"/>
</dbReference>
<protein>
    <recommendedName>
        <fullName evidence="8">Cytochrome c domain-containing protein</fullName>
    </recommendedName>
</protein>
<dbReference type="eggNOG" id="COG0845">
    <property type="taxonomic scope" value="Bacteria"/>
</dbReference>
<evidence type="ECO:0000259" key="4">
    <source>
        <dbReference type="Pfam" id="PF07587"/>
    </source>
</evidence>
<dbReference type="InParanoid" id="B4CZ39"/>
<evidence type="ECO:0000256" key="2">
    <source>
        <dbReference type="SAM" id="SignalP"/>
    </source>
</evidence>
<evidence type="ECO:0000313" key="7">
    <source>
        <dbReference type="Proteomes" id="UP000005824"/>
    </source>
</evidence>
<evidence type="ECO:0008006" key="8">
    <source>
        <dbReference type="Google" id="ProtNLM"/>
    </source>
</evidence>
<sequence precursor="true">MPLPAMSFRSLSLAWTALFAVSASGLAALAPDAAQPTADQLAFFEKNIRPVLADKCYKCHSAQSEKVKGGLVLDTREGIRMGGDSGHAVVPGNLKESLLVTALHWQDKDLQMPPEKDGGKLPDNVIADFEKWIIIGAPDPRDGEAKVVARKILDPKEAKATLWAFQTPKAAPLPEVKDTAWPHTEVDRFILAAQEAQGLHPVGDADRRSLIRRLYFDLIGLPPTPQQVEDFVQNKSPDAYAKLVDILLASPQFGERWGRHWLDVARYAESTGKERNFTFQEAWRYRDWVISAANADVPYDQFIREQIAGDLLPAKNGAEHAAHLTATGFLAIGPKSLQEKNAEQFRMDQIDEQIDTTSRAVLGLTVACARCHDHKFDPVPQKEYYAMAGIFRSTETFYGTGGTGIKNRNASTLIPLPPPTEMLASTDAPPPEPAVTMPNRKEGGKKKNKKKAQQNTPATVNVPLDGAVMGVEEGKPGNARLLVRGEVAQPGDIVPRGMLTVLSPGDVPAIPTDHSGRLELAEWMTSPTNPLTARVEANRVWSYLFGQGLVRTADNFGATGEKPSNPELLDALAVQFMHDGWSVKKLVRSLVLSHTYQLSSAHDSVDSEKDPDNRLLWRASPRRLDAEAIRDALLTASGQLQFQPPHGSAVQTAGKGYVGKGIQPERFTQITANYRSVYLPVVRDFVPEVLDIFDFAEPSLVVAARDVTNVPAQALYLLNNGFVRDQAAAMAKRVLAQPVSYEQRITLAYEYALGRPPNAAEIARAEKYLLSEGRGLLPVKGGKADDAALLSWSTFCQALFACAEFRYLK</sequence>
<dbReference type="Pfam" id="PF07635">
    <property type="entry name" value="PSCyt1"/>
    <property type="match status" value="1"/>
</dbReference>
<evidence type="ECO:0000256" key="1">
    <source>
        <dbReference type="SAM" id="MobiDB-lite"/>
    </source>
</evidence>
<evidence type="ECO:0000313" key="6">
    <source>
        <dbReference type="EMBL" id="EDY20730.1"/>
    </source>
</evidence>
<dbReference type="AlphaFoldDB" id="B4CZ39"/>
<gene>
    <name evidence="6" type="ORF">CfE428DRAFT_1927</name>
</gene>
<proteinExistence type="predicted"/>
<dbReference type="EMBL" id="ABVL01000004">
    <property type="protein sequence ID" value="EDY20730.1"/>
    <property type="molecule type" value="Genomic_DNA"/>
</dbReference>
<dbReference type="STRING" id="497964.CfE428DRAFT_1927"/>
<feature type="chain" id="PRO_5002802924" description="Cytochrome c domain-containing protein" evidence="2">
    <location>
        <begin position="28"/>
        <end position="809"/>
    </location>
</feature>
<accession>B4CZ39</accession>
<reference evidence="6 7" key="1">
    <citation type="journal article" date="2011" name="J. Bacteriol.">
        <title>Genome sequence of Chthoniobacter flavus Ellin428, an aerobic heterotrophic soil bacterium.</title>
        <authorList>
            <person name="Kant R."/>
            <person name="van Passel M.W."/>
            <person name="Palva A."/>
            <person name="Lucas S."/>
            <person name="Lapidus A."/>
            <person name="Glavina Del Rio T."/>
            <person name="Dalin E."/>
            <person name="Tice H."/>
            <person name="Bruce D."/>
            <person name="Goodwin L."/>
            <person name="Pitluck S."/>
            <person name="Larimer F.W."/>
            <person name="Land M.L."/>
            <person name="Hauser L."/>
            <person name="Sangwan P."/>
            <person name="de Vos W.M."/>
            <person name="Janssen P.H."/>
            <person name="Smidt H."/>
        </authorList>
    </citation>
    <scope>NUCLEOTIDE SEQUENCE [LARGE SCALE GENOMIC DNA]</scope>
    <source>
        <strain evidence="6 7">Ellin428</strain>
    </source>
</reference>